<dbReference type="SUPFAM" id="SSF100950">
    <property type="entry name" value="NagB/RpiA/CoA transferase-like"/>
    <property type="match status" value="1"/>
</dbReference>
<evidence type="ECO:0000313" key="6">
    <source>
        <dbReference type="Proteomes" id="UP000243778"/>
    </source>
</evidence>
<evidence type="ECO:0000256" key="1">
    <source>
        <dbReference type="ARBA" id="ARBA00023015"/>
    </source>
</evidence>
<dbReference type="GO" id="GO:0003677">
    <property type="term" value="F:DNA binding"/>
    <property type="evidence" value="ECO:0007669"/>
    <property type="project" value="UniProtKB-KW"/>
</dbReference>
<name>A0A1H3FWF6_9PSED</name>
<evidence type="ECO:0000256" key="2">
    <source>
        <dbReference type="ARBA" id="ARBA00023125"/>
    </source>
</evidence>
<keyword evidence="6" id="KW-1185">Reference proteome</keyword>
<keyword evidence="2" id="KW-0238">DNA-binding</keyword>
<dbReference type="SMART" id="SM01134">
    <property type="entry name" value="DeoRC"/>
    <property type="match status" value="1"/>
</dbReference>
<dbReference type="EMBL" id="FNNU01000008">
    <property type="protein sequence ID" value="SDX94504.1"/>
    <property type="molecule type" value="Genomic_DNA"/>
</dbReference>
<dbReference type="STRING" id="1007099.SAMN05216287_4174"/>
<dbReference type="InterPro" id="IPR036388">
    <property type="entry name" value="WH-like_DNA-bd_sf"/>
</dbReference>
<dbReference type="InterPro" id="IPR036390">
    <property type="entry name" value="WH_DNA-bd_sf"/>
</dbReference>
<dbReference type="InterPro" id="IPR037171">
    <property type="entry name" value="NagB/RpiA_transferase-like"/>
</dbReference>
<dbReference type="RefSeq" id="WP_090231576.1">
    <property type="nucleotide sequence ID" value="NZ_FNNU01000008.1"/>
</dbReference>
<evidence type="ECO:0000313" key="5">
    <source>
        <dbReference type="EMBL" id="SDX94504.1"/>
    </source>
</evidence>
<proteinExistence type="predicted"/>
<dbReference type="InterPro" id="IPR001034">
    <property type="entry name" value="DeoR_HTH"/>
</dbReference>
<dbReference type="PRINTS" id="PR00037">
    <property type="entry name" value="HTHLACR"/>
</dbReference>
<sequence length="258" mass="28142">MSRAKTARQAKIMAELNNAPSLRIVDLARLHNVSTETIRRDLDELTQGGHLNRTYGGAVRAIATEPSLTERHRLYINERERIARATVQLIEDAQILMLGSGSTTVHVARRIATEMKDITVLTHSFGVATVLSINPTIRVIVLPGEYHATEGAMVGAHTIAFLNGFSADYAILGASGLSDDGASDALIDCSAVYSTMMQRSSKTLIVADHSKFNSTFPGRYASWHQVDCLITDQQPTGKLLQCLNQNKVTLRLSNEPVA</sequence>
<dbReference type="InterPro" id="IPR018356">
    <property type="entry name" value="Tscrpt_reg_HTH_DeoR_CS"/>
</dbReference>
<dbReference type="PROSITE" id="PS00894">
    <property type="entry name" value="HTH_DEOR_1"/>
    <property type="match status" value="1"/>
</dbReference>
<feature type="domain" description="HTH deoR-type" evidence="4">
    <location>
        <begin position="5"/>
        <end position="60"/>
    </location>
</feature>
<dbReference type="Gene3D" id="1.10.10.10">
    <property type="entry name" value="Winged helix-like DNA-binding domain superfamily/Winged helix DNA-binding domain"/>
    <property type="match status" value="1"/>
</dbReference>
<dbReference type="InterPro" id="IPR050313">
    <property type="entry name" value="Carb_Metab_HTH_regulators"/>
</dbReference>
<dbReference type="PANTHER" id="PTHR30363">
    <property type="entry name" value="HTH-TYPE TRANSCRIPTIONAL REGULATOR SRLR-RELATED"/>
    <property type="match status" value="1"/>
</dbReference>
<dbReference type="OrthoDB" id="6846621at2"/>
<evidence type="ECO:0000259" key="4">
    <source>
        <dbReference type="PROSITE" id="PS51000"/>
    </source>
</evidence>
<protein>
    <submittedName>
        <fullName evidence="5">Transcriptional regulator, DeoR family</fullName>
    </submittedName>
</protein>
<dbReference type="Pfam" id="PF00455">
    <property type="entry name" value="DeoRC"/>
    <property type="match status" value="1"/>
</dbReference>
<dbReference type="Pfam" id="PF08220">
    <property type="entry name" value="HTH_DeoR"/>
    <property type="match status" value="1"/>
</dbReference>
<dbReference type="InterPro" id="IPR014036">
    <property type="entry name" value="DeoR-like_C"/>
</dbReference>
<accession>A0A1H3FWF6</accession>
<dbReference type="AlphaFoldDB" id="A0A1H3FWF6"/>
<dbReference type="SMART" id="SM00420">
    <property type="entry name" value="HTH_DEOR"/>
    <property type="match status" value="1"/>
</dbReference>
<dbReference type="PROSITE" id="PS51000">
    <property type="entry name" value="HTH_DEOR_2"/>
    <property type="match status" value="1"/>
</dbReference>
<reference evidence="6" key="1">
    <citation type="submission" date="2016-10" db="EMBL/GenBank/DDBJ databases">
        <authorList>
            <person name="Varghese N."/>
            <person name="Submissions S."/>
        </authorList>
    </citation>
    <scope>NUCLEOTIDE SEQUENCE [LARGE SCALE GENOMIC DNA]</scope>
    <source>
        <strain evidence="6">NRRL B-59562</strain>
    </source>
</reference>
<dbReference type="Proteomes" id="UP000243778">
    <property type="component" value="Unassembled WGS sequence"/>
</dbReference>
<keyword evidence="1" id="KW-0805">Transcription regulation</keyword>
<gene>
    <name evidence="5" type="ORF">SAMN05216287_4174</name>
</gene>
<dbReference type="GO" id="GO:0003700">
    <property type="term" value="F:DNA-binding transcription factor activity"/>
    <property type="evidence" value="ECO:0007669"/>
    <property type="project" value="InterPro"/>
</dbReference>
<dbReference type="Gene3D" id="3.40.50.1360">
    <property type="match status" value="1"/>
</dbReference>
<keyword evidence="3" id="KW-0804">Transcription</keyword>
<organism evidence="5 6">
    <name type="scientific">Pseudomonas kuykendallii</name>
    <dbReference type="NCBI Taxonomy" id="1007099"/>
    <lineage>
        <taxon>Bacteria</taxon>
        <taxon>Pseudomonadati</taxon>
        <taxon>Pseudomonadota</taxon>
        <taxon>Gammaproteobacteria</taxon>
        <taxon>Pseudomonadales</taxon>
        <taxon>Pseudomonadaceae</taxon>
        <taxon>Pseudomonas</taxon>
    </lineage>
</organism>
<dbReference type="SUPFAM" id="SSF46785">
    <property type="entry name" value="Winged helix' DNA-binding domain"/>
    <property type="match status" value="1"/>
</dbReference>
<dbReference type="PANTHER" id="PTHR30363:SF44">
    <property type="entry name" value="AGA OPERON TRANSCRIPTIONAL REPRESSOR-RELATED"/>
    <property type="match status" value="1"/>
</dbReference>
<evidence type="ECO:0000256" key="3">
    <source>
        <dbReference type="ARBA" id="ARBA00023163"/>
    </source>
</evidence>